<evidence type="ECO:0000259" key="2">
    <source>
        <dbReference type="PROSITE" id="PS50879"/>
    </source>
</evidence>
<dbReference type="InterPro" id="IPR012337">
    <property type="entry name" value="RNaseH-like_sf"/>
</dbReference>
<keyword evidence="4" id="KW-1185">Reference proteome</keyword>
<evidence type="ECO:0000313" key="4">
    <source>
        <dbReference type="Proteomes" id="UP000799118"/>
    </source>
</evidence>
<dbReference type="GO" id="GO:0003676">
    <property type="term" value="F:nucleic acid binding"/>
    <property type="evidence" value="ECO:0007669"/>
    <property type="project" value="InterPro"/>
</dbReference>
<organism evidence="3 4">
    <name type="scientific">Gymnopus androsaceus JB14</name>
    <dbReference type="NCBI Taxonomy" id="1447944"/>
    <lineage>
        <taxon>Eukaryota</taxon>
        <taxon>Fungi</taxon>
        <taxon>Dikarya</taxon>
        <taxon>Basidiomycota</taxon>
        <taxon>Agaricomycotina</taxon>
        <taxon>Agaricomycetes</taxon>
        <taxon>Agaricomycetidae</taxon>
        <taxon>Agaricales</taxon>
        <taxon>Marasmiineae</taxon>
        <taxon>Omphalotaceae</taxon>
        <taxon>Gymnopus</taxon>
    </lineage>
</organism>
<evidence type="ECO:0000313" key="3">
    <source>
        <dbReference type="EMBL" id="KAE9389567.1"/>
    </source>
</evidence>
<dbReference type="AlphaFoldDB" id="A0A6A4GWX0"/>
<dbReference type="Proteomes" id="UP000799118">
    <property type="component" value="Unassembled WGS sequence"/>
</dbReference>
<reference evidence="3" key="1">
    <citation type="journal article" date="2019" name="Environ. Microbiol.">
        <title>Fungal ecological strategies reflected in gene transcription - a case study of two litter decomposers.</title>
        <authorList>
            <person name="Barbi F."/>
            <person name="Kohler A."/>
            <person name="Barry K."/>
            <person name="Baskaran P."/>
            <person name="Daum C."/>
            <person name="Fauchery L."/>
            <person name="Ihrmark K."/>
            <person name="Kuo A."/>
            <person name="LaButti K."/>
            <person name="Lipzen A."/>
            <person name="Morin E."/>
            <person name="Grigoriev I.V."/>
            <person name="Henrissat B."/>
            <person name="Lindahl B."/>
            <person name="Martin F."/>
        </authorList>
    </citation>
    <scope>NUCLEOTIDE SEQUENCE</scope>
    <source>
        <strain evidence="3">JB14</strain>
    </source>
</reference>
<dbReference type="Gene3D" id="3.30.420.10">
    <property type="entry name" value="Ribonuclease H-like superfamily/Ribonuclease H"/>
    <property type="match status" value="1"/>
</dbReference>
<feature type="non-terminal residue" evidence="3">
    <location>
        <position position="77"/>
    </location>
</feature>
<accession>A0A6A4GWX0</accession>
<feature type="region of interest" description="Disordered" evidence="1">
    <location>
        <begin position="1"/>
        <end position="38"/>
    </location>
</feature>
<feature type="domain" description="RNase H type-1" evidence="2">
    <location>
        <begin position="1"/>
        <end position="23"/>
    </location>
</feature>
<dbReference type="InterPro" id="IPR002156">
    <property type="entry name" value="RNaseH_domain"/>
</dbReference>
<dbReference type="PROSITE" id="PS50879">
    <property type="entry name" value="RNASE_H_1"/>
    <property type="match status" value="1"/>
</dbReference>
<sequence length="77" mass="8988">WFPGHTGVPGNERADQEAKRAATGRSSVKAKLPTQLRKALPRSQTTIIRTFRKRLEETHDSMWKRSPRYRKFKKVNP</sequence>
<dbReference type="OrthoDB" id="3265515at2759"/>
<dbReference type="InterPro" id="IPR036397">
    <property type="entry name" value="RNaseH_sf"/>
</dbReference>
<protein>
    <recommendedName>
        <fullName evidence="2">RNase H type-1 domain-containing protein</fullName>
    </recommendedName>
</protein>
<feature type="non-terminal residue" evidence="3">
    <location>
        <position position="1"/>
    </location>
</feature>
<evidence type="ECO:0000256" key="1">
    <source>
        <dbReference type="SAM" id="MobiDB-lite"/>
    </source>
</evidence>
<name>A0A6A4GWX0_9AGAR</name>
<proteinExistence type="predicted"/>
<gene>
    <name evidence="3" type="ORF">BT96DRAFT_791786</name>
</gene>
<dbReference type="SUPFAM" id="SSF53098">
    <property type="entry name" value="Ribonuclease H-like"/>
    <property type="match status" value="1"/>
</dbReference>
<dbReference type="GO" id="GO:0004523">
    <property type="term" value="F:RNA-DNA hybrid ribonuclease activity"/>
    <property type="evidence" value="ECO:0007669"/>
    <property type="project" value="InterPro"/>
</dbReference>
<dbReference type="EMBL" id="ML769690">
    <property type="protein sequence ID" value="KAE9389567.1"/>
    <property type="molecule type" value="Genomic_DNA"/>
</dbReference>